<dbReference type="AlphaFoldDB" id="X1VQ98"/>
<evidence type="ECO:0000313" key="1">
    <source>
        <dbReference type="EMBL" id="GAJ22392.1"/>
    </source>
</evidence>
<protein>
    <submittedName>
        <fullName evidence="1">Uncharacterized protein</fullName>
    </submittedName>
</protein>
<organism evidence="1">
    <name type="scientific">marine sediment metagenome</name>
    <dbReference type="NCBI Taxonomy" id="412755"/>
    <lineage>
        <taxon>unclassified sequences</taxon>
        <taxon>metagenomes</taxon>
        <taxon>ecological metagenomes</taxon>
    </lineage>
</organism>
<sequence>MLTRIKEEEKLINAFKDKIPEKSKEIEPISSEFAKQCFEKMFTEDHVMHNREKLYYEIFELWQLFQLAQKAKSEGEKTYYITVNDKRRLIPEERGSYTQVM</sequence>
<comment type="caution">
    <text evidence="1">The sequence shown here is derived from an EMBL/GenBank/DDBJ whole genome shotgun (WGS) entry which is preliminary data.</text>
</comment>
<accession>X1VQ98</accession>
<reference evidence="1" key="1">
    <citation type="journal article" date="2014" name="Front. Microbiol.">
        <title>High frequency of phylogenetically diverse reductive dehalogenase-homologous genes in deep subseafloor sedimentary metagenomes.</title>
        <authorList>
            <person name="Kawai M."/>
            <person name="Futagami T."/>
            <person name="Toyoda A."/>
            <person name="Takaki Y."/>
            <person name="Nishi S."/>
            <person name="Hori S."/>
            <person name="Arai W."/>
            <person name="Tsubouchi T."/>
            <person name="Morono Y."/>
            <person name="Uchiyama I."/>
            <person name="Ito T."/>
            <person name="Fujiyama A."/>
            <person name="Inagaki F."/>
            <person name="Takami H."/>
        </authorList>
    </citation>
    <scope>NUCLEOTIDE SEQUENCE</scope>
    <source>
        <strain evidence="1">Expedition CK06-06</strain>
    </source>
</reference>
<dbReference type="EMBL" id="BARW01035719">
    <property type="protein sequence ID" value="GAJ22392.1"/>
    <property type="molecule type" value="Genomic_DNA"/>
</dbReference>
<name>X1VQ98_9ZZZZ</name>
<feature type="non-terminal residue" evidence="1">
    <location>
        <position position="101"/>
    </location>
</feature>
<gene>
    <name evidence="1" type="ORF">S12H4_55648</name>
</gene>
<proteinExistence type="predicted"/>